<protein>
    <submittedName>
        <fullName evidence="3">Arylsulfatase</fullName>
    </submittedName>
</protein>
<feature type="chain" id="PRO_5012929209" evidence="1">
    <location>
        <begin position="25"/>
        <end position="516"/>
    </location>
</feature>
<dbReference type="SUPFAM" id="SSF53649">
    <property type="entry name" value="Alkaline phosphatase-like"/>
    <property type="match status" value="1"/>
</dbReference>
<evidence type="ECO:0000313" key="4">
    <source>
        <dbReference type="Proteomes" id="UP000184474"/>
    </source>
</evidence>
<feature type="domain" description="Sulfatase N-terminal" evidence="2">
    <location>
        <begin position="29"/>
        <end position="357"/>
    </location>
</feature>
<dbReference type="AlphaFoldDB" id="A0A1M6PRX3"/>
<dbReference type="InterPro" id="IPR052701">
    <property type="entry name" value="GAG_Ulvan_Degrading_Sulfatases"/>
</dbReference>
<dbReference type="Pfam" id="PF00884">
    <property type="entry name" value="Sulfatase"/>
    <property type="match status" value="1"/>
</dbReference>
<dbReference type="PANTHER" id="PTHR43751:SF2">
    <property type="entry name" value="SULFATASE N-TERMINAL DOMAIN-CONTAINING PROTEIN"/>
    <property type="match status" value="1"/>
</dbReference>
<dbReference type="InterPro" id="IPR017850">
    <property type="entry name" value="Alkaline_phosphatase_core_sf"/>
</dbReference>
<sequence length="516" mass="58677">MKKRTVFFNTAFSLVLMLPMLAMAQKKKPNILVIWGDDIGQSNISAYTMGVVGYTTPNIDRIAKEGMIFTDYYAEQSCTAGRSSFILGQSVFRTGLSKVGMPGAKEGISEKDPTIAELLKPAGYVTGQFGKNHLGDRDEHLPTNHGFDEFYGNLYHLNAEEEPELPDYPDPKEYPDFRKNFGPRGVIHSTADGDIKDTGPLTKKRMETIDDESSEAAIKFIRDAVKADKPFFVWWNGTRMHFRTHVKDELRGISGQNEYGDGMVEHDMHVGKFLDLLDELKITDNTIVMYSTDNGPHKNTWPDAGLNPFRGEKNTNWEGGWRVPAMVRWPGTVKPGSICNEIMSGMDWMPTFLEAAGQKDVPKKLLKGYSANGRNFKVHLDGYSFVPYFKESVDKGPRKELFYFSDDGDLTALRYEDWKLIFMEQRSPGTLQVWAEPFIPLRLPMIYNLRRDPYEFATITSNTYYDWLLDHAFLLVPAQKVVGDFLMTFKDYPPRMKAASFSLDKVMEKLNTPANN</sequence>
<dbReference type="Gene3D" id="3.30.1120.10">
    <property type="match status" value="1"/>
</dbReference>
<dbReference type="RefSeq" id="WP_084190473.1">
    <property type="nucleotide sequence ID" value="NZ_FRAA01000003.1"/>
</dbReference>
<proteinExistence type="predicted"/>
<dbReference type="PANTHER" id="PTHR43751">
    <property type="entry name" value="SULFATASE"/>
    <property type="match status" value="1"/>
</dbReference>
<dbReference type="CDD" id="cd16142">
    <property type="entry name" value="ARS_like"/>
    <property type="match status" value="1"/>
</dbReference>
<evidence type="ECO:0000256" key="1">
    <source>
        <dbReference type="SAM" id="SignalP"/>
    </source>
</evidence>
<organism evidence="3 4">
    <name type="scientific">Reichenbachiella agariperforans</name>
    <dbReference type="NCBI Taxonomy" id="156994"/>
    <lineage>
        <taxon>Bacteria</taxon>
        <taxon>Pseudomonadati</taxon>
        <taxon>Bacteroidota</taxon>
        <taxon>Cytophagia</taxon>
        <taxon>Cytophagales</taxon>
        <taxon>Reichenbachiellaceae</taxon>
        <taxon>Reichenbachiella</taxon>
    </lineage>
</organism>
<evidence type="ECO:0000259" key="2">
    <source>
        <dbReference type="Pfam" id="PF00884"/>
    </source>
</evidence>
<evidence type="ECO:0000313" key="3">
    <source>
        <dbReference type="EMBL" id="SHK10693.1"/>
    </source>
</evidence>
<dbReference type="Proteomes" id="UP000184474">
    <property type="component" value="Unassembled WGS sequence"/>
</dbReference>
<dbReference type="Gene3D" id="3.40.720.10">
    <property type="entry name" value="Alkaline Phosphatase, subunit A"/>
    <property type="match status" value="1"/>
</dbReference>
<reference evidence="4" key="1">
    <citation type="submission" date="2016-11" db="EMBL/GenBank/DDBJ databases">
        <authorList>
            <person name="Varghese N."/>
            <person name="Submissions S."/>
        </authorList>
    </citation>
    <scope>NUCLEOTIDE SEQUENCE [LARGE SCALE GENOMIC DNA]</scope>
    <source>
        <strain evidence="4">DSM 26134</strain>
    </source>
</reference>
<dbReference type="EMBL" id="FRAA01000003">
    <property type="protein sequence ID" value="SHK10693.1"/>
    <property type="molecule type" value="Genomic_DNA"/>
</dbReference>
<feature type="signal peptide" evidence="1">
    <location>
        <begin position="1"/>
        <end position="24"/>
    </location>
</feature>
<accession>A0A1M6PRX3</accession>
<dbReference type="STRING" id="156994.SAMN04488028_1039"/>
<keyword evidence="4" id="KW-1185">Reference proteome</keyword>
<name>A0A1M6PRX3_REIAG</name>
<gene>
    <name evidence="3" type="ORF">SAMN04488028_1039</name>
</gene>
<keyword evidence="1" id="KW-0732">Signal</keyword>
<dbReference type="InterPro" id="IPR000917">
    <property type="entry name" value="Sulfatase_N"/>
</dbReference>